<dbReference type="PANTHER" id="PTHR35272">
    <property type="entry name" value="THIOL:DISULFIDE INTERCHANGE PROTEIN DSBC-RELATED"/>
    <property type="match status" value="1"/>
</dbReference>
<protein>
    <recommendedName>
        <fullName evidence="1">Thiol:disulfide interchange protein</fullName>
    </recommendedName>
</protein>
<dbReference type="Proteomes" id="UP001069090">
    <property type="component" value="Unassembled WGS sequence"/>
</dbReference>
<feature type="signal peptide" evidence="1">
    <location>
        <begin position="1"/>
        <end position="21"/>
    </location>
</feature>
<feature type="domain" description="Thioredoxin-like fold" evidence="3">
    <location>
        <begin position="141"/>
        <end position="254"/>
    </location>
</feature>
<dbReference type="Pfam" id="PF10411">
    <property type="entry name" value="DsbC_N"/>
    <property type="match status" value="1"/>
</dbReference>
<keyword evidence="1" id="KW-0732">Signal</keyword>
<dbReference type="InterPro" id="IPR012336">
    <property type="entry name" value="Thioredoxin-like_fold"/>
</dbReference>
<dbReference type="SUPFAM" id="SSF52833">
    <property type="entry name" value="Thioredoxin-like"/>
    <property type="match status" value="1"/>
</dbReference>
<name>A0A9J6RKB7_9GAMM</name>
<proteinExistence type="inferred from homology"/>
<evidence type="ECO:0000259" key="2">
    <source>
        <dbReference type="Pfam" id="PF10411"/>
    </source>
</evidence>
<reference evidence="4 5" key="1">
    <citation type="submission" date="2022-12" db="EMBL/GenBank/DDBJ databases">
        <title>Dasania phycosphaerae sp. nov., isolated from particulate material of the south coast of Korea.</title>
        <authorList>
            <person name="Jiang Y."/>
        </authorList>
    </citation>
    <scope>NUCLEOTIDE SEQUENCE [LARGE SCALE GENOMIC DNA]</scope>
    <source>
        <strain evidence="4 5">GY-19</strain>
    </source>
</reference>
<keyword evidence="1" id="KW-0676">Redox-active center</keyword>
<keyword evidence="5" id="KW-1185">Reference proteome</keyword>
<sequence length="291" mass="31779">MNNFAAAGLFCLLFFSTLAKAEQGLVSNQAVAQTMAQSVTQHVSMAEQAVRQQMAANFPLKEVRSVTPIADGRLYQVEFASGLLLYALPSAEYFLAGNLYQSTATGVLDLSQQLKRQQRAQLLAQLQPNEYLALSPELPAQAVIYVVVDVDCYYCQFQHQESPLLVAQGIEVRYLSLNRQRPGSSAYHKVRRTWCTDQPQQALDMLMQGRSLAEKHCTAGLMDKHIALAKQLGVERLPAVLTADGRLISGLLRVPQIFNLLGITPTPEAETSTASSLEVAPIAAEPTSSAL</sequence>
<comment type="caution">
    <text evidence="4">The sequence shown here is derived from an EMBL/GenBank/DDBJ whole genome shotgun (WGS) entry which is preliminary data.</text>
</comment>
<evidence type="ECO:0000313" key="5">
    <source>
        <dbReference type="Proteomes" id="UP001069090"/>
    </source>
</evidence>
<evidence type="ECO:0000259" key="3">
    <source>
        <dbReference type="Pfam" id="PF13098"/>
    </source>
</evidence>
<dbReference type="EMBL" id="JAPTGG010000005">
    <property type="protein sequence ID" value="MCZ0865142.1"/>
    <property type="molecule type" value="Genomic_DNA"/>
</dbReference>
<comment type="subcellular location">
    <subcellularLocation>
        <location evidence="1">Periplasm</location>
    </subcellularLocation>
</comment>
<dbReference type="AlphaFoldDB" id="A0A9J6RKB7"/>
<feature type="domain" description="Disulphide bond isomerase DsbC/G N-terminal" evidence="2">
    <location>
        <begin position="44"/>
        <end position="103"/>
    </location>
</feature>
<keyword evidence="1" id="KW-0574">Periplasm</keyword>
<evidence type="ECO:0000313" key="4">
    <source>
        <dbReference type="EMBL" id="MCZ0865142.1"/>
    </source>
</evidence>
<dbReference type="InterPro" id="IPR018950">
    <property type="entry name" value="DiS-bond_isomerase_DsbC/G_N"/>
</dbReference>
<organism evidence="4 5">
    <name type="scientific">Dasania phycosphaerae</name>
    <dbReference type="NCBI Taxonomy" id="2950436"/>
    <lineage>
        <taxon>Bacteria</taxon>
        <taxon>Pseudomonadati</taxon>
        <taxon>Pseudomonadota</taxon>
        <taxon>Gammaproteobacteria</taxon>
        <taxon>Cellvibrionales</taxon>
        <taxon>Spongiibacteraceae</taxon>
        <taxon>Dasania</taxon>
    </lineage>
</organism>
<dbReference type="PANTHER" id="PTHR35272:SF3">
    <property type="entry name" value="THIOL:DISULFIDE INTERCHANGE PROTEIN DSBC"/>
    <property type="match status" value="1"/>
</dbReference>
<dbReference type="InterPro" id="IPR051470">
    <property type="entry name" value="Thiol:disulfide_interchange"/>
</dbReference>
<dbReference type="RefSeq" id="WP_258331292.1">
    <property type="nucleotide sequence ID" value="NZ_JAPTGG010000005.1"/>
</dbReference>
<dbReference type="CDD" id="cd03020">
    <property type="entry name" value="DsbA_DsbC_DsbG"/>
    <property type="match status" value="1"/>
</dbReference>
<dbReference type="InterPro" id="IPR033954">
    <property type="entry name" value="DiS-bond_Isoase_DsbC/G"/>
</dbReference>
<dbReference type="InterPro" id="IPR036249">
    <property type="entry name" value="Thioredoxin-like_sf"/>
</dbReference>
<accession>A0A9J6RKB7</accession>
<gene>
    <name evidence="4" type="ORF">O0V09_08030</name>
</gene>
<dbReference type="Gene3D" id="3.40.30.10">
    <property type="entry name" value="Glutaredoxin"/>
    <property type="match status" value="1"/>
</dbReference>
<dbReference type="GO" id="GO:0042597">
    <property type="term" value="C:periplasmic space"/>
    <property type="evidence" value="ECO:0007669"/>
    <property type="project" value="UniProtKB-SubCell"/>
</dbReference>
<comment type="similarity">
    <text evidence="1">Belongs to the thioredoxin family. DsbC subfamily.</text>
</comment>
<feature type="chain" id="PRO_5039962316" description="Thiol:disulfide interchange protein" evidence="1">
    <location>
        <begin position="22"/>
        <end position="291"/>
    </location>
</feature>
<comment type="function">
    <text evidence="1">Required for disulfide bond formation in some periplasmic proteins. Acts by transferring its disulfide bond to other proteins and is reduced in the process.</text>
</comment>
<evidence type="ECO:0000256" key="1">
    <source>
        <dbReference type="RuleBase" id="RU364038"/>
    </source>
</evidence>
<dbReference type="Pfam" id="PF13098">
    <property type="entry name" value="Thioredoxin_2"/>
    <property type="match status" value="1"/>
</dbReference>